<dbReference type="PANTHER" id="PTHR42711">
    <property type="entry name" value="ABC TRANSPORTER ATP-BINDING PROTEIN"/>
    <property type="match status" value="1"/>
</dbReference>
<dbReference type="PROSITE" id="PS50893">
    <property type="entry name" value="ABC_TRANSPORTER_2"/>
    <property type="match status" value="1"/>
</dbReference>
<dbReference type="PANTHER" id="PTHR42711:SF19">
    <property type="entry name" value="DOXORUBICIN RESISTANCE ATP-BINDING PROTEIN DRRA"/>
    <property type="match status" value="1"/>
</dbReference>
<evidence type="ECO:0000313" key="13">
    <source>
        <dbReference type="Proteomes" id="UP001445472"/>
    </source>
</evidence>
<dbReference type="Pfam" id="PF00005">
    <property type="entry name" value="ABC_tran"/>
    <property type="match status" value="1"/>
</dbReference>
<keyword evidence="8" id="KW-0046">Antibiotic resistance</keyword>
<feature type="domain" description="ABC transporter" evidence="11">
    <location>
        <begin position="5"/>
        <end position="235"/>
    </location>
</feature>
<evidence type="ECO:0000256" key="2">
    <source>
        <dbReference type="ARBA" id="ARBA00022448"/>
    </source>
</evidence>
<evidence type="ECO:0000256" key="6">
    <source>
        <dbReference type="ARBA" id="ARBA00022967"/>
    </source>
</evidence>
<evidence type="ECO:0000256" key="5">
    <source>
        <dbReference type="ARBA" id="ARBA00022840"/>
    </source>
</evidence>
<dbReference type="Gene3D" id="3.40.50.300">
    <property type="entry name" value="P-loop containing nucleotide triphosphate hydrolases"/>
    <property type="match status" value="1"/>
</dbReference>
<keyword evidence="6" id="KW-1278">Translocase</keyword>
<dbReference type="SMART" id="SM00382">
    <property type="entry name" value="AAA"/>
    <property type="match status" value="1"/>
</dbReference>
<evidence type="ECO:0000256" key="8">
    <source>
        <dbReference type="ARBA" id="ARBA00023251"/>
    </source>
</evidence>
<dbReference type="EMBL" id="JBEPBX010000073">
    <property type="protein sequence ID" value="MER6618620.1"/>
    <property type="molecule type" value="Genomic_DNA"/>
</dbReference>
<evidence type="ECO:0000256" key="9">
    <source>
        <dbReference type="ARBA" id="ARBA00049985"/>
    </source>
</evidence>
<feature type="region of interest" description="Disordered" evidence="10">
    <location>
        <begin position="311"/>
        <end position="345"/>
    </location>
</feature>
<keyword evidence="2" id="KW-0813">Transport</keyword>
<dbReference type="InterPro" id="IPR017871">
    <property type="entry name" value="ABC_transporter-like_CS"/>
</dbReference>
<dbReference type="InterPro" id="IPR003593">
    <property type="entry name" value="AAA+_ATPase"/>
</dbReference>
<evidence type="ECO:0000256" key="4">
    <source>
        <dbReference type="ARBA" id="ARBA00022741"/>
    </source>
</evidence>
<sequence>METAITAEGLRKRYGDHQALSGIDLSVPAGTILGVLGPNGAGKTTTVRILATLLEPDEGRATVAGYDLAKQPLQVRRNIGLTGQYAAVDERLTGRENIELIGVLLHLGRRAAKARAAELLEQFGLTDAGDRMAKTYSGGMRRRLDLAASLVARPPVLFLDEPTTGLDLTSRLALWGMIREQVDSGTTVLLTTQYLEEADQLADSIVVIDNGTVIADGTPDELKRKVGGERLEVSVADAVDLPAVVRTLAAVSPAVPVVDDETRTVSVPLTGGVATIASAAAGLETLGIEPEDFAVRRSSLDDVFLALTGQTGRAAASDTPGDDTEAGDGPVAAVGNSKQKEKEPA</sequence>
<dbReference type="InterPro" id="IPR003439">
    <property type="entry name" value="ABC_transporter-like_ATP-bd"/>
</dbReference>
<dbReference type="PROSITE" id="PS00211">
    <property type="entry name" value="ABC_TRANSPORTER_1"/>
    <property type="match status" value="1"/>
</dbReference>
<evidence type="ECO:0000313" key="12">
    <source>
        <dbReference type="EMBL" id="MER6618620.1"/>
    </source>
</evidence>
<dbReference type="InterPro" id="IPR050763">
    <property type="entry name" value="ABC_transporter_ATP-binding"/>
</dbReference>
<dbReference type="NCBIfam" id="TIGR01188">
    <property type="entry name" value="drrA"/>
    <property type="match status" value="1"/>
</dbReference>
<dbReference type="SUPFAM" id="SSF52540">
    <property type="entry name" value="P-loop containing nucleoside triphosphate hydrolases"/>
    <property type="match status" value="1"/>
</dbReference>
<comment type="subcellular location">
    <subcellularLocation>
        <location evidence="1">Cell membrane</location>
        <topology evidence="1">Peripheral membrane protein</topology>
        <orientation evidence="1">Cytoplasmic side</orientation>
    </subcellularLocation>
</comment>
<name>A0ABV1V7M6_9ACTN</name>
<keyword evidence="7" id="KW-0472">Membrane</keyword>
<comment type="caution">
    <text evidence="12">The sequence shown here is derived from an EMBL/GenBank/DDBJ whole genome shotgun (WGS) entry which is preliminary data.</text>
</comment>
<dbReference type="InterPro" id="IPR005894">
    <property type="entry name" value="DrrA"/>
</dbReference>
<organism evidence="12 13">
    <name type="scientific">Streptomyces xantholiticus</name>
    <dbReference type="NCBI Taxonomy" id="68285"/>
    <lineage>
        <taxon>Bacteria</taxon>
        <taxon>Bacillati</taxon>
        <taxon>Actinomycetota</taxon>
        <taxon>Actinomycetes</taxon>
        <taxon>Kitasatosporales</taxon>
        <taxon>Streptomycetaceae</taxon>
        <taxon>Streptomyces</taxon>
    </lineage>
</organism>
<protein>
    <submittedName>
        <fullName evidence="12">ATP-binding cassette domain-containing protein</fullName>
    </submittedName>
</protein>
<comment type="similarity">
    <text evidence="9">Belongs to the ABC transporter superfamily. Drug exporter-1 (DrugE1) (TC 3.A.1.105) family.</text>
</comment>
<evidence type="ECO:0000256" key="1">
    <source>
        <dbReference type="ARBA" id="ARBA00004413"/>
    </source>
</evidence>
<proteinExistence type="inferred from homology"/>
<accession>A0ABV1V7M6</accession>
<dbReference type="GO" id="GO:0005524">
    <property type="term" value="F:ATP binding"/>
    <property type="evidence" value="ECO:0007669"/>
    <property type="project" value="UniProtKB-KW"/>
</dbReference>
<evidence type="ECO:0000256" key="7">
    <source>
        <dbReference type="ARBA" id="ARBA00023136"/>
    </source>
</evidence>
<evidence type="ECO:0000256" key="10">
    <source>
        <dbReference type="SAM" id="MobiDB-lite"/>
    </source>
</evidence>
<dbReference type="InterPro" id="IPR027417">
    <property type="entry name" value="P-loop_NTPase"/>
</dbReference>
<keyword evidence="13" id="KW-1185">Reference proteome</keyword>
<evidence type="ECO:0000259" key="11">
    <source>
        <dbReference type="PROSITE" id="PS50893"/>
    </source>
</evidence>
<dbReference type="Proteomes" id="UP001445472">
    <property type="component" value="Unassembled WGS sequence"/>
</dbReference>
<keyword evidence="3" id="KW-1003">Cell membrane</keyword>
<reference evidence="12 13" key="1">
    <citation type="submission" date="2024-06" db="EMBL/GenBank/DDBJ databases">
        <title>The Natural Products Discovery Center: Release of the First 8490 Sequenced Strains for Exploring Actinobacteria Biosynthetic Diversity.</title>
        <authorList>
            <person name="Kalkreuter E."/>
            <person name="Kautsar S.A."/>
            <person name="Yang D."/>
            <person name="Bader C.D."/>
            <person name="Teijaro C.N."/>
            <person name="Fluegel L."/>
            <person name="Davis C.M."/>
            <person name="Simpson J.R."/>
            <person name="Lauterbach L."/>
            <person name="Steele A.D."/>
            <person name="Gui C."/>
            <person name="Meng S."/>
            <person name="Li G."/>
            <person name="Viehrig K."/>
            <person name="Ye F."/>
            <person name="Su P."/>
            <person name="Kiefer A.F."/>
            <person name="Nichols A."/>
            <person name="Cepeda A.J."/>
            <person name="Yan W."/>
            <person name="Fan B."/>
            <person name="Jiang Y."/>
            <person name="Adhikari A."/>
            <person name="Zheng C.-J."/>
            <person name="Schuster L."/>
            <person name="Cowan T.M."/>
            <person name="Smanski M.J."/>
            <person name="Chevrette M.G."/>
            <person name="De Carvalho L.P.S."/>
            <person name="Shen B."/>
        </authorList>
    </citation>
    <scope>NUCLEOTIDE SEQUENCE [LARGE SCALE GENOMIC DNA]</scope>
    <source>
        <strain evidence="12 13">NPDC000837</strain>
    </source>
</reference>
<keyword evidence="5 12" id="KW-0067">ATP-binding</keyword>
<gene>
    <name evidence="12" type="ORF">ABT276_36100</name>
</gene>
<evidence type="ECO:0000256" key="3">
    <source>
        <dbReference type="ARBA" id="ARBA00022475"/>
    </source>
</evidence>
<dbReference type="RefSeq" id="WP_351979423.1">
    <property type="nucleotide sequence ID" value="NZ_JBEPBX010000073.1"/>
</dbReference>
<keyword evidence="4" id="KW-0547">Nucleotide-binding</keyword>